<keyword evidence="8" id="KW-0808">Transferase</keyword>
<dbReference type="GO" id="GO:0004721">
    <property type="term" value="F:phosphoprotein phosphatase activity"/>
    <property type="evidence" value="ECO:0007669"/>
    <property type="project" value="UniProtKB-KW"/>
</dbReference>
<dbReference type="SMART" id="SM00304">
    <property type="entry name" value="HAMP"/>
    <property type="match status" value="1"/>
</dbReference>
<dbReference type="EC" id="2.7.13.3" evidence="5"/>
<dbReference type="KEGG" id="aser:Asera_03840"/>
<feature type="domain" description="Histidine kinase" evidence="24">
    <location>
        <begin position="230"/>
        <end position="424"/>
    </location>
</feature>
<dbReference type="GO" id="GO:0005886">
    <property type="term" value="C:plasma membrane"/>
    <property type="evidence" value="ECO:0007669"/>
    <property type="project" value="UniProtKB-SubCell"/>
</dbReference>
<keyword evidence="19" id="KW-0843">Virulence</keyword>
<dbReference type="RefSeq" id="WP_035298189.1">
    <property type="nucleotide sequence ID" value="NZ_AP023354.1"/>
</dbReference>
<evidence type="ECO:0000256" key="18">
    <source>
        <dbReference type="ARBA" id="ARBA00023016"/>
    </source>
</evidence>
<dbReference type="Pfam" id="PF00512">
    <property type="entry name" value="HisKA"/>
    <property type="match status" value="1"/>
</dbReference>
<comment type="cofactor">
    <cofactor evidence="3">
        <name>Mg(2+)</name>
        <dbReference type="ChEBI" id="CHEBI:18420"/>
    </cofactor>
</comment>
<gene>
    <name evidence="26" type="ORF">Asera_03840</name>
</gene>
<evidence type="ECO:0000256" key="6">
    <source>
        <dbReference type="ARBA" id="ARBA00022475"/>
    </source>
</evidence>
<dbReference type="CDD" id="cd00082">
    <property type="entry name" value="HisKA"/>
    <property type="match status" value="1"/>
</dbReference>
<evidence type="ECO:0000256" key="1">
    <source>
        <dbReference type="ARBA" id="ARBA00000085"/>
    </source>
</evidence>
<comment type="cofactor">
    <cofactor evidence="2">
        <name>Mn(2+)</name>
        <dbReference type="ChEBI" id="CHEBI:29035"/>
    </cofactor>
</comment>
<name>A0A810KVE8_9ACTN</name>
<evidence type="ECO:0000313" key="26">
    <source>
        <dbReference type="EMBL" id="BCJ26276.1"/>
    </source>
</evidence>
<evidence type="ECO:0000256" key="2">
    <source>
        <dbReference type="ARBA" id="ARBA00001936"/>
    </source>
</evidence>
<dbReference type="GO" id="GO:0000155">
    <property type="term" value="F:phosphorelay sensor kinase activity"/>
    <property type="evidence" value="ECO:0007669"/>
    <property type="project" value="InterPro"/>
</dbReference>
<keyword evidence="13" id="KW-0067">ATP-binding</keyword>
<keyword evidence="14" id="KW-0460">Magnesium</keyword>
<evidence type="ECO:0000256" key="20">
    <source>
        <dbReference type="ARBA" id="ARBA00023211"/>
    </source>
</evidence>
<evidence type="ECO:0000256" key="13">
    <source>
        <dbReference type="ARBA" id="ARBA00022840"/>
    </source>
</evidence>
<evidence type="ECO:0000256" key="9">
    <source>
        <dbReference type="ARBA" id="ARBA00022692"/>
    </source>
</evidence>
<evidence type="ECO:0000313" key="27">
    <source>
        <dbReference type="Proteomes" id="UP000680750"/>
    </source>
</evidence>
<evidence type="ECO:0000256" key="21">
    <source>
        <dbReference type="ARBA" id="ARBA00040454"/>
    </source>
</evidence>
<keyword evidence="20" id="KW-0464">Manganese</keyword>
<protein>
    <recommendedName>
        <fullName evidence="21">Signal transduction histidine-protein kinase/phosphatase MprB</fullName>
        <ecNumber evidence="5">2.7.13.3</ecNumber>
    </recommendedName>
    <alternativeName>
        <fullName evidence="22">Mycobacterial persistence regulator B</fullName>
    </alternativeName>
</protein>
<evidence type="ECO:0000256" key="19">
    <source>
        <dbReference type="ARBA" id="ARBA00023026"/>
    </source>
</evidence>
<dbReference type="PANTHER" id="PTHR44936">
    <property type="entry name" value="SENSOR PROTEIN CREC"/>
    <property type="match status" value="1"/>
</dbReference>
<dbReference type="InterPro" id="IPR036097">
    <property type="entry name" value="HisK_dim/P_sf"/>
</dbReference>
<dbReference type="InterPro" id="IPR036890">
    <property type="entry name" value="HATPase_C_sf"/>
</dbReference>
<dbReference type="GO" id="GO:0005524">
    <property type="term" value="F:ATP binding"/>
    <property type="evidence" value="ECO:0007669"/>
    <property type="project" value="UniProtKB-KW"/>
</dbReference>
<dbReference type="OrthoDB" id="3206505at2"/>
<dbReference type="Proteomes" id="UP000680750">
    <property type="component" value="Chromosome"/>
</dbReference>
<sequence>MRRRFVLVSAVVTVLVVAVFAVPLAWLAYQYAYDRAMSGAEREVVAVGTVLAVDGDRTEILHAVASTSAGQASRLTVHLPDGTVAGPSGWAPQSVTRRVLRTGRGETLPVGDGVVHLHPTPTTAGGVAVVEILVPDALLHRGVHLAWAGLASVSVLLVGGAAVLADRLAAGPVQATRQLARAAGALGDGDLTVRVVPDGPPEIASAGAAFNDLAGRVAALLAAERELVADLSHRLRTPLTALRLGVEALPAGADKDRLSGAAEAVEQQVDAVIARAREPLAASPAGHCDLRAVVGERVAYWAALAEDQDRSFTLGPIPAPVMVPVPDAELCDALDSLLGNIFRHTPEGTGFAVRVATEPGRATVTIDDAGPGLPAPPRRGRSDSSTGLGLSIARRVAEAGGGELGIDVSPLGGARITLTFATTASHPGTAQPG</sequence>
<dbReference type="InterPro" id="IPR005467">
    <property type="entry name" value="His_kinase_dom"/>
</dbReference>
<dbReference type="Gene3D" id="3.30.565.10">
    <property type="entry name" value="Histidine kinase-like ATPase, C-terminal domain"/>
    <property type="match status" value="1"/>
</dbReference>
<dbReference type="Gene3D" id="1.10.287.130">
    <property type="match status" value="1"/>
</dbReference>
<evidence type="ECO:0000256" key="8">
    <source>
        <dbReference type="ARBA" id="ARBA00022679"/>
    </source>
</evidence>
<dbReference type="Pfam" id="PF00672">
    <property type="entry name" value="HAMP"/>
    <property type="match status" value="1"/>
</dbReference>
<dbReference type="CDD" id="cd06225">
    <property type="entry name" value="HAMP"/>
    <property type="match status" value="1"/>
</dbReference>
<dbReference type="SUPFAM" id="SSF55874">
    <property type="entry name" value="ATPase domain of HSP90 chaperone/DNA topoisomerase II/histidine kinase"/>
    <property type="match status" value="1"/>
</dbReference>
<evidence type="ECO:0000256" key="16">
    <source>
        <dbReference type="ARBA" id="ARBA00022989"/>
    </source>
</evidence>
<dbReference type="PRINTS" id="PR00344">
    <property type="entry name" value="BCTRLSENSOR"/>
</dbReference>
<reference evidence="26" key="1">
    <citation type="submission" date="2020-08" db="EMBL/GenBank/DDBJ databases">
        <title>Whole genome shotgun sequence of Actinocatenispora sera NBRC 101916.</title>
        <authorList>
            <person name="Komaki H."/>
            <person name="Tamura T."/>
        </authorList>
    </citation>
    <scope>NUCLEOTIDE SEQUENCE</scope>
    <source>
        <strain evidence="26">NBRC 101916</strain>
    </source>
</reference>
<dbReference type="SMART" id="SM00388">
    <property type="entry name" value="HisKA"/>
    <property type="match status" value="1"/>
</dbReference>
<evidence type="ECO:0000256" key="4">
    <source>
        <dbReference type="ARBA" id="ARBA00004651"/>
    </source>
</evidence>
<evidence type="ECO:0000256" key="15">
    <source>
        <dbReference type="ARBA" id="ARBA00022912"/>
    </source>
</evidence>
<feature type="region of interest" description="Disordered" evidence="23">
    <location>
        <begin position="366"/>
        <end position="387"/>
    </location>
</feature>
<dbReference type="InterPro" id="IPR050980">
    <property type="entry name" value="2C_sensor_his_kinase"/>
</dbReference>
<dbReference type="SUPFAM" id="SSF47384">
    <property type="entry name" value="Homodimeric domain of signal transducing histidine kinase"/>
    <property type="match status" value="1"/>
</dbReference>
<evidence type="ECO:0000256" key="17">
    <source>
        <dbReference type="ARBA" id="ARBA00023012"/>
    </source>
</evidence>
<evidence type="ECO:0000256" key="22">
    <source>
        <dbReference type="ARBA" id="ARBA00041776"/>
    </source>
</evidence>
<keyword evidence="12" id="KW-0378">Hydrolase</keyword>
<accession>A0A810KVE8</accession>
<keyword evidence="16" id="KW-0472">Membrane</keyword>
<evidence type="ECO:0000256" key="10">
    <source>
        <dbReference type="ARBA" id="ARBA00022741"/>
    </source>
</evidence>
<keyword evidence="7" id="KW-0597">Phosphoprotein</keyword>
<evidence type="ECO:0000256" key="7">
    <source>
        <dbReference type="ARBA" id="ARBA00022553"/>
    </source>
</evidence>
<keyword evidence="15" id="KW-0904">Protein phosphatase</keyword>
<dbReference type="InterPro" id="IPR003660">
    <property type="entry name" value="HAMP_dom"/>
</dbReference>
<feature type="domain" description="HAMP" evidence="25">
    <location>
        <begin position="177"/>
        <end position="222"/>
    </location>
</feature>
<dbReference type="InterPro" id="IPR003594">
    <property type="entry name" value="HATPase_dom"/>
</dbReference>
<keyword evidence="6" id="KW-1003">Cell membrane</keyword>
<keyword evidence="9" id="KW-0812">Transmembrane</keyword>
<evidence type="ECO:0000256" key="3">
    <source>
        <dbReference type="ARBA" id="ARBA00001946"/>
    </source>
</evidence>
<comment type="subcellular location">
    <subcellularLocation>
        <location evidence="4">Cell membrane</location>
        <topology evidence="4">Multi-pass membrane protein</topology>
    </subcellularLocation>
</comment>
<dbReference type="InterPro" id="IPR003661">
    <property type="entry name" value="HisK_dim/P_dom"/>
</dbReference>
<comment type="catalytic activity">
    <reaction evidence="1">
        <text>ATP + protein L-histidine = ADP + protein N-phospho-L-histidine.</text>
        <dbReference type="EC" id="2.7.13.3"/>
    </reaction>
</comment>
<dbReference type="Pfam" id="PF02518">
    <property type="entry name" value="HATPase_c"/>
    <property type="match status" value="1"/>
</dbReference>
<dbReference type="PROSITE" id="PS50885">
    <property type="entry name" value="HAMP"/>
    <property type="match status" value="1"/>
</dbReference>
<proteinExistence type="predicted"/>
<keyword evidence="10" id="KW-0547">Nucleotide-binding</keyword>
<dbReference type="InterPro" id="IPR004358">
    <property type="entry name" value="Sig_transdc_His_kin-like_C"/>
</dbReference>
<dbReference type="PROSITE" id="PS50109">
    <property type="entry name" value="HIS_KIN"/>
    <property type="match status" value="1"/>
</dbReference>
<evidence type="ECO:0000259" key="25">
    <source>
        <dbReference type="PROSITE" id="PS50885"/>
    </source>
</evidence>
<keyword evidence="16" id="KW-1133">Transmembrane helix</keyword>
<evidence type="ECO:0000256" key="12">
    <source>
        <dbReference type="ARBA" id="ARBA00022801"/>
    </source>
</evidence>
<evidence type="ECO:0000256" key="5">
    <source>
        <dbReference type="ARBA" id="ARBA00012438"/>
    </source>
</evidence>
<keyword evidence="27" id="KW-1185">Reference proteome</keyword>
<keyword evidence="17" id="KW-0902">Two-component regulatory system</keyword>
<evidence type="ECO:0000259" key="24">
    <source>
        <dbReference type="PROSITE" id="PS50109"/>
    </source>
</evidence>
<dbReference type="AlphaFoldDB" id="A0A810KVE8"/>
<organism evidence="26 27">
    <name type="scientific">Actinocatenispora sera</name>
    <dbReference type="NCBI Taxonomy" id="390989"/>
    <lineage>
        <taxon>Bacteria</taxon>
        <taxon>Bacillati</taxon>
        <taxon>Actinomycetota</taxon>
        <taxon>Actinomycetes</taxon>
        <taxon>Micromonosporales</taxon>
        <taxon>Micromonosporaceae</taxon>
        <taxon>Actinocatenispora</taxon>
    </lineage>
</organism>
<evidence type="ECO:0000256" key="23">
    <source>
        <dbReference type="SAM" id="MobiDB-lite"/>
    </source>
</evidence>
<dbReference type="SMART" id="SM00387">
    <property type="entry name" value="HATPase_c"/>
    <property type="match status" value="1"/>
</dbReference>
<keyword evidence="18" id="KW-0346">Stress response</keyword>
<dbReference type="PANTHER" id="PTHR44936:SF9">
    <property type="entry name" value="SENSOR PROTEIN CREC"/>
    <property type="match status" value="1"/>
</dbReference>
<evidence type="ECO:0000256" key="14">
    <source>
        <dbReference type="ARBA" id="ARBA00022842"/>
    </source>
</evidence>
<dbReference type="EMBL" id="AP023354">
    <property type="protein sequence ID" value="BCJ26276.1"/>
    <property type="molecule type" value="Genomic_DNA"/>
</dbReference>
<evidence type="ECO:0000256" key="11">
    <source>
        <dbReference type="ARBA" id="ARBA00022777"/>
    </source>
</evidence>
<keyword evidence="11 26" id="KW-0418">Kinase</keyword>